<accession>A0A0A9GER1</accession>
<protein>
    <submittedName>
        <fullName evidence="1">Uncharacterized protein</fullName>
    </submittedName>
</protein>
<sequence>MSVFEVVHPSPKQSIPFLQSAKGVEADFTLTADATWSFSL</sequence>
<dbReference type="EMBL" id="GBRH01178783">
    <property type="protein sequence ID" value="JAE19113.1"/>
    <property type="molecule type" value="Transcribed_RNA"/>
</dbReference>
<proteinExistence type="predicted"/>
<evidence type="ECO:0000313" key="1">
    <source>
        <dbReference type="EMBL" id="JAE19113.1"/>
    </source>
</evidence>
<dbReference type="AlphaFoldDB" id="A0A0A9GER1"/>
<organism evidence="1">
    <name type="scientific">Arundo donax</name>
    <name type="common">Giant reed</name>
    <name type="synonym">Donax arundinaceus</name>
    <dbReference type="NCBI Taxonomy" id="35708"/>
    <lineage>
        <taxon>Eukaryota</taxon>
        <taxon>Viridiplantae</taxon>
        <taxon>Streptophyta</taxon>
        <taxon>Embryophyta</taxon>
        <taxon>Tracheophyta</taxon>
        <taxon>Spermatophyta</taxon>
        <taxon>Magnoliopsida</taxon>
        <taxon>Liliopsida</taxon>
        <taxon>Poales</taxon>
        <taxon>Poaceae</taxon>
        <taxon>PACMAD clade</taxon>
        <taxon>Arundinoideae</taxon>
        <taxon>Arundineae</taxon>
        <taxon>Arundo</taxon>
    </lineage>
</organism>
<name>A0A0A9GER1_ARUDO</name>
<reference evidence="1" key="1">
    <citation type="submission" date="2014-09" db="EMBL/GenBank/DDBJ databases">
        <authorList>
            <person name="Magalhaes I.L.F."/>
            <person name="Oliveira U."/>
            <person name="Santos F.R."/>
            <person name="Vidigal T.H.D.A."/>
            <person name="Brescovit A.D."/>
            <person name="Santos A.J."/>
        </authorList>
    </citation>
    <scope>NUCLEOTIDE SEQUENCE</scope>
    <source>
        <tissue evidence="1">Shoot tissue taken approximately 20 cm above the soil surface</tissue>
    </source>
</reference>
<reference evidence="1" key="2">
    <citation type="journal article" date="2015" name="Data Brief">
        <title>Shoot transcriptome of the giant reed, Arundo donax.</title>
        <authorList>
            <person name="Barrero R.A."/>
            <person name="Guerrero F.D."/>
            <person name="Moolhuijzen P."/>
            <person name="Goolsby J.A."/>
            <person name="Tidwell J."/>
            <person name="Bellgard S.E."/>
            <person name="Bellgard M.I."/>
        </authorList>
    </citation>
    <scope>NUCLEOTIDE SEQUENCE</scope>
    <source>
        <tissue evidence="1">Shoot tissue taken approximately 20 cm above the soil surface</tissue>
    </source>
</reference>